<name>A0A0B8PRS7_9VIBR</name>
<organism evidence="2 3">
    <name type="scientific">Vibrio ishigakensis</name>
    <dbReference type="NCBI Taxonomy" id="1481914"/>
    <lineage>
        <taxon>Bacteria</taxon>
        <taxon>Pseudomonadati</taxon>
        <taxon>Pseudomonadota</taxon>
        <taxon>Gammaproteobacteria</taxon>
        <taxon>Vibrionales</taxon>
        <taxon>Vibrionaceae</taxon>
        <taxon>Vibrio</taxon>
    </lineage>
</organism>
<gene>
    <name evidence="2" type="ORF">JCM19232_5409</name>
</gene>
<reference evidence="2 3" key="2">
    <citation type="submission" date="2015-01" db="EMBL/GenBank/DDBJ databases">
        <authorList>
            <consortium name="NBRP consortium"/>
            <person name="Sawabe T."/>
            <person name="Meirelles P."/>
            <person name="Feng G."/>
            <person name="Sayaka M."/>
            <person name="Hattori M."/>
            <person name="Ohkuma M."/>
        </authorList>
    </citation>
    <scope>NUCLEOTIDE SEQUENCE [LARGE SCALE GENOMIC DNA]</scope>
    <source>
        <strain evidence="2 3">JCM19232</strain>
    </source>
</reference>
<proteinExistence type="predicted"/>
<evidence type="ECO:0000313" key="2">
    <source>
        <dbReference type="EMBL" id="GAM65833.1"/>
    </source>
</evidence>
<dbReference type="Proteomes" id="UP000031670">
    <property type="component" value="Unassembled WGS sequence"/>
</dbReference>
<keyword evidence="1" id="KW-0732">Signal</keyword>
<protein>
    <recommendedName>
        <fullName evidence="4">Lipoprotein</fullName>
    </recommendedName>
</protein>
<evidence type="ECO:0008006" key="4">
    <source>
        <dbReference type="Google" id="ProtNLM"/>
    </source>
</evidence>
<dbReference type="AlphaFoldDB" id="A0A0B8PRS7"/>
<evidence type="ECO:0000313" key="3">
    <source>
        <dbReference type="Proteomes" id="UP000031670"/>
    </source>
</evidence>
<feature type="signal peptide" evidence="1">
    <location>
        <begin position="1"/>
        <end position="23"/>
    </location>
</feature>
<sequence>MQKLVSKSLVALLLSHTSMHVLAEDMADSKKQTAEKRDIYDNENKDANDPTRVVTKLGIGGDYNFETEDFGYAISGSIGLSEAQKINARYHPETQEWSLGGSWLFDFGIVNFNFGKSEYDDGSNYNNYSVGTFVPLSEFGFEPAGWQIFPMAGFNYTDGERPLDAGDPEFDPSNPYVLHPSDSTGGYVGYFALKPINKEFTTLTFVGVSMGSDDYFGYWLGAGLGYNLTPKDSISLFGLVMDNDYGSDQKIILSYSHTFSGI</sequence>
<evidence type="ECO:0000256" key="1">
    <source>
        <dbReference type="SAM" id="SignalP"/>
    </source>
</evidence>
<reference evidence="2 3" key="1">
    <citation type="submission" date="2015-01" db="EMBL/GenBank/DDBJ databases">
        <title>Vibrio sp. C5 JCM 19232 whole genome shotgun sequence.</title>
        <authorList>
            <person name="Sawabe T."/>
            <person name="Meirelles P."/>
            <person name="Feng G."/>
            <person name="Sayaka M."/>
            <person name="Hattori M."/>
            <person name="Ohkuma M."/>
        </authorList>
    </citation>
    <scope>NUCLEOTIDE SEQUENCE [LARGE SCALE GENOMIC DNA]</scope>
    <source>
        <strain evidence="2 3">JCM19232</strain>
    </source>
</reference>
<feature type="chain" id="PRO_5002140198" description="Lipoprotein" evidence="1">
    <location>
        <begin position="24"/>
        <end position="262"/>
    </location>
</feature>
<accession>A0A0B8PRS7</accession>
<comment type="caution">
    <text evidence="2">The sequence shown here is derived from an EMBL/GenBank/DDBJ whole genome shotgun (WGS) entry which is preliminary data.</text>
</comment>
<dbReference type="EMBL" id="BBSA01000025">
    <property type="protein sequence ID" value="GAM65833.1"/>
    <property type="molecule type" value="Genomic_DNA"/>
</dbReference>